<evidence type="ECO:0000256" key="1">
    <source>
        <dbReference type="SAM" id="MobiDB-lite"/>
    </source>
</evidence>
<accession>A0A5M9JTY3</accession>
<comment type="caution">
    <text evidence="2">The sequence shown here is derived from an EMBL/GenBank/DDBJ whole genome shotgun (WGS) entry which is preliminary data.</text>
</comment>
<name>A0A5M9JTY3_MONFR</name>
<dbReference type="VEuPathDB" id="FungiDB:MFRU_003g01730"/>
<organism evidence="2 3">
    <name type="scientific">Monilinia fructicola</name>
    <name type="common">Brown rot fungus</name>
    <name type="synonym">Ciboria fructicola</name>
    <dbReference type="NCBI Taxonomy" id="38448"/>
    <lineage>
        <taxon>Eukaryota</taxon>
        <taxon>Fungi</taxon>
        <taxon>Dikarya</taxon>
        <taxon>Ascomycota</taxon>
        <taxon>Pezizomycotina</taxon>
        <taxon>Leotiomycetes</taxon>
        <taxon>Helotiales</taxon>
        <taxon>Sclerotiniaceae</taxon>
        <taxon>Monilinia</taxon>
    </lineage>
</organism>
<feature type="region of interest" description="Disordered" evidence="1">
    <location>
        <begin position="171"/>
        <end position="223"/>
    </location>
</feature>
<dbReference type="Proteomes" id="UP000322873">
    <property type="component" value="Unassembled WGS sequence"/>
</dbReference>
<reference evidence="2 3" key="1">
    <citation type="submission" date="2019-06" db="EMBL/GenBank/DDBJ databases">
        <title>Genome Sequence of the Brown Rot Fungal Pathogen Monilinia fructicola.</title>
        <authorList>
            <person name="De Miccolis Angelini R.M."/>
            <person name="Landi L."/>
            <person name="Abate D."/>
            <person name="Pollastro S."/>
            <person name="Romanazzi G."/>
            <person name="Faretra F."/>
        </authorList>
    </citation>
    <scope>NUCLEOTIDE SEQUENCE [LARGE SCALE GENOMIC DNA]</scope>
    <source>
        <strain evidence="2 3">Mfrc123</strain>
    </source>
</reference>
<feature type="compositionally biased region" description="Low complexity" evidence="1">
    <location>
        <begin position="18"/>
        <end position="55"/>
    </location>
</feature>
<dbReference type="EMBL" id="VICG01000004">
    <property type="protein sequence ID" value="KAA8572661.1"/>
    <property type="molecule type" value="Genomic_DNA"/>
</dbReference>
<keyword evidence="3" id="KW-1185">Reference proteome</keyword>
<evidence type="ECO:0000313" key="3">
    <source>
        <dbReference type="Proteomes" id="UP000322873"/>
    </source>
</evidence>
<protein>
    <submittedName>
        <fullName evidence="2">Uncharacterized protein</fullName>
    </submittedName>
</protein>
<dbReference type="AlphaFoldDB" id="A0A5M9JTY3"/>
<proteinExistence type="predicted"/>
<evidence type="ECO:0000313" key="2">
    <source>
        <dbReference type="EMBL" id="KAA8572661.1"/>
    </source>
</evidence>
<feature type="region of interest" description="Disordered" evidence="1">
    <location>
        <begin position="1"/>
        <end position="60"/>
    </location>
</feature>
<gene>
    <name evidence="2" type="ORF">EYC84_003255</name>
</gene>
<sequence length="239" mass="25851">MTAVPPHPQHSPRRNDSDPSSSTSSSIASSPSPPSTAGSSSTASTSATSKTGPSKRASPWIPAGADAWPIEKILLALCASTLLTNAERSTLCAFLDEYHQQLTVEARAPSNGLRPNFAWEFVKRMFDQNDPTHLAGRSFFSDADRHREWAPPPYSQVDKKNHCASMPVYRAEEQRQRQRASSLETTRKLEQGPSENASPRRGAKRLVSGTASGSSSPIKKPRSAVEVVELGDEAYGMCA</sequence>